<accession>A0A067PC03</accession>
<dbReference type="EMBL" id="KL197741">
    <property type="protein sequence ID" value="KDQ52309.1"/>
    <property type="molecule type" value="Genomic_DNA"/>
</dbReference>
<dbReference type="AlphaFoldDB" id="A0A067PC03"/>
<keyword evidence="3" id="KW-1185">Reference proteome</keyword>
<feature type="compositionally biased region" description="Polar residues" evidence="1">
    <location>
        <begin position="45"/>
        <end position="63"/>
    </location>
</feature>
<evidence type="ECO:0000313" key="3">
    <source>
        <dbReference type="Proteomes" id="UP000027265"/>
    </source>
</evidence>
<evidence type="ECO:0000313" key="2">
    <source>
        <dbReference type="EMBL" id="KDQ52309.1"/>
    </source>
</evidence>
<dbReference type="Proteomes" id="UP000027265">
    <property type="component" value="Unassembled WGS sequence"/>
</dbReference>
<organism evidence="2 3">
    <name type="scientific">Jaapia argillacea MUCL 33604</name>
    <dbReference type="NCBI Taxonomy" id="933084"/>
    <lineage>
        <taxon>Eukaryota</taxon>
        <taxon>Fungi</taxon>
        <taxon>Dikarya</taxon>
        <taxon>Basidiomycota</taxon>
        <taxon>Agaricomycotina</taxon>
        <taxon>Agaricomycetes</taxon>
        <taxon>Agaricomycetidae</taxon>
        <taxon>Jaapiales</taxon>
        <taxon>Jaapiaceae</taxon>
        <taxon>Jaapia</taxon>
    </lineage>
</organism>
<gene>
    <name evidence="2" type="ORF">JAAARDRAFT_40421</name>
</gene>
<proteinExistence type="predicted"/>
<dbReference type="HOGENOM" id="CLU_2886114_0_0_1"/>
<dbReference type="InParanoid" id="A0A067PC03"/>
<name>A0A067PC03_9AGAM</name>
<sequence>MLPYCNTKPQCPPHTRSSTQNPRLGHERPALRSSNPPPQDLSFKRPTQSYNPTFSSRSSTHEA</sequence>
<protein>
    <submittedName>
        <fullName evidence="2">Uncharacterized protein</fullName>
    </submittedName>
</protein>
<feature type="region of interest" description="Disordered" evidence="1">
    <location>
        <begin position="1"/>
        <end position="63"/>
    </location>
</feature>
<reference evidence="3" key="1">
    <citation type="journal article" date="2014" name="Proc. Natl. Acad. Sci. U.S.A.">
        <title>Extensive sampling of basidiomycete genomes demonstrates inadequacy of the white-rot/brown-rot paradigm for wood decay fungi.</title>
        <authorList>
            <person name="Riley R."/>
            <person name="Salamov A.A."/>
            <person name="Brown D.W."/>
            <person name="Nagy L.G."/>
            <person name="Floudas D."/>
            <person name="Held B.W."/>
            <person name="Levasseur A."/>
            <person name="Lombard V."/>
            <person name="Morin E."/>
            <person name="Otillar R."/>
            <person name="Lindquist E.A."/>
            <person name="Sun H."/>
            <person name="LaButti K.M."/>
            <person name="Schmutz J."/>
            <person name="Jabbour D."/>
            <person name="Luo H."/>
            <person name="Baker S.E."/>
            <person name="Pisabarro A.G."/>
            <person name="Walton J.D."/>
            <person name="Blanchette R.A."/>
            <person name="Henrissat B."/>
            <person name="Martin F."/>
            <person name="Cullen D."/>
            <person name="Hibbett D.S."/>
            <person name="Grigoriev I.V."/>
        </authorList>
    </citation>
    <scope>NUCLEOTIDE SEQUENCE [LARGE SCALE GENOMIC DNA]</scope>
    <source>
        <strain evidence="3">MUCL 33604</strain>
    </source>
</reference>
<evidence type="ECO:0000256" key="1">
    <source>
        <dbReference type="SAM" id="MobiDB-lite"/>
    </source>
</evidence>